<dbReference type="SUPFAM" id="SSF53098">
    <property type="entry name" value="Ribonuclease H-like"/>
    <property type="match status" value="1"/>
</dbReference>
<dbReference type="CDD" id="cd08637">
    <property type="entry name" value="DNA_pol_A_pol_I_C"/>
    <property type="match status" value="1"/>
</dbReference>
<dbReference type="CDD" id="cd06139">
    <property type="entry name" value="DNA_polA_I_Ecoli_like_exo"/>
    <property type="match status" value="1"/>
</dbReference>
<dbReference type="Pfam" id="PF00476">
    <property type="entry name" value="DNA_pol_A"/>
    <property type="match status" value="1"/>
</dbReference>
<dbReference type="STRING" id="1191523.MROS_2574"/>
<evidence type="ECO:0000256" key="13">
    <source>
        <dbReference type="ARBA" id="ARBA00023204"/>
    </source>
</evidence>
<dbReference type="InterPro" id="IPR002421">
    <property type="entry name" value="5-3_exonuclease"/>
</dbReference>
<dbReference type="HOGENOM" id="CLU_004675_0_0_10"/>
<dbReference type="SMART" id="SM00482">
    <property type="entry name" value="POLAc"/>
    <property type="match status" value="1"/>
</dbReference>
<evidence type="ECO:0000313" key="20">
    <source>
        <dbReference type="EMBL" id="AFN75804.1"/>
    </source>
</evidence>
<keyword evidence="7" id="KW-0540">Nuclease</keyword>
<evidence type="ECO:0000259" key="19">
    <source>
        <dbReference type="SMART" id="SM00482"/>
    </source>
</evidence>
<evidence type="ECO:0000256" key="11">
    <source>
        <dbReference type="ARBA" id="ARBA00022932"/>
    </source>
</evidence>
<dbReference type="InterPro" id="IPR019760">
    <property type="entry name" value="DNA-dir_DNA_pol_A_CS"/>
</dbReference>
<dbReference type="CDD" id="cd09859">
    <property type="entry name" value="PIN_53EXO"/>
    <property type="match status" value="1"/>
</dbReference>
<evidence type="ECO:0000259" key="18">
    <source>
        <dbReference type="SMART" id="SM00475"/>
    </source>
</evidence>
<dbReference type="Proteomes" id="UP000009011">
    <property type="component" value="Chromosome"/>
</dbReference>
<dbReference type="FunFam" id="1.10.150.20:FF:000002">
    <property type="entry name" value="DNA polymerase I"/>
    <property type="match status" value="1"/>
</dbReference>
<keyword evidence="10 16" id="KW-0269">Exonuclease</keyword>
<organism evidence="20 21">
    <name type="scientific">Melioribacter roseus (strain DSM 23840 / JCM 17771 / VKM B-2668 / P3M-2)</name>
    <dbReference type="NCBI Taxonomy" id="1191523"/>
    <lineage>
        <taxon>Bacteria</taxon>
        <taxon>Pseudomonadati</taxon>
        <taxon>Ignavibacteriota</taxon>
        <taxon>Ignavibacteria</taxon>
        <taxon>Ignavibacteriales</taxon>
        <taxon>Melioribacteraceae</taxon>
        <taxon>Melioribacter</taxon>
    </lineage>
</organism>
<dbReference type="InterPro" id="IPR012337">
    <property type="entry name" value="RNaseH-like_sf"/>
</dbReference>
<dbReference type="eggNOG" id="COG0749">
    <property type="taxonomic scope" value="Bacteria"/>
</dbReference>
<name>I6ZUV3_MELRP</name>
<evidence type="ECO:0000256" key="4">
    <source>
        <dbReference type="ARBA" id="ARBA00022679"/>
    </source>
</evidence>
<dbReference type="AlphaFoldDB" id="I6ZUV3"/>
<keyword evidence="12 16" id="KW-0238">DNA-binding</keyword>
<dbReference type="FunFam" id="1.20.1060.10:FF:000001">
    <property type="entry name" value="DNA polymerase I"/>
    <property type="match status" value="1"/>
</dbReference>
<dbReference type="Gene3D" id="1.10.150.20">
    <property type="entry name" value="5' to 3' exonuclease, C-terminal subdomain"/>
    <property type="match status" value="2"/>
</dbReference>
<feature type="domain" description="DNA-directed DNA polymerase family A palm" evidence="19">
    <location>
        <begin position="684"/>
        <end position="891"/>
    </location>
</feature>
<dbReference type="EMBL" id="CP003557">
    <property type="protein sequence ID" value="AFN75804.1"/>
    <property type="molecule type" value="Genomic_DNA"/>
</dbReference>
<evidence type="ECO:0000256" key="1">
    <source>
        <dbReference type="ARBA" id="ARBA00007705"/>
    </source>
</evidence>
<dbReference type="InterPro" id="IPR029060">
    <property type="entry name" value="PIN-like_dom_sf"/>
</dbReference>
<dbReference type="PANTHER" id="PTHR10133">
    <property type="entry name" value="DNA POLYMERASE I"/>
    <property type="match status" value="1"/>
</dbReference>
<evidence type="ECO:0000256" key="12">
    <source>
        <dbReference type="ARBA" id="ARBA00023125"/>
    </source>
</evidence>
<dbReference type="SMART" id="SM00475">
    <property type="entry name" value="53EXOc"/>
    <property type="match status" value="1"/>
</dbReference>
<dbReference type="InterPro" id="IPR008918">
    <property type="entry name" value="HhH2"/>
</dbReference>
<dbReference type="InterPro" id="IPR002298">
    <property type="entry name" value="DNA_polymerase_A"/>
</dbReference>
<keyword evidence="9 16" id="KW-0378">Hydrolase</keyword>
<feature type="domain" description="3'-5' exonuclease" evidence="17">
    <location>
        <begin position="324"/>
        <end position="517"/>
    </location>
</feature>
<dbReference type="GO" id="GO:0008408">
    <property type="term" value="F:3'-5' exonuclease activity"/>
    <property type="evidence" value="ECO:0007669"/>
    <property type="project" value="UniProtKB-UniRule"/>
</dbReference>
<dbReference type="KEGG" id="mro:MROS_2574"/>
<reference evidence="20 21" key="1">
    <citation type="journal article" date="2013" name="PLoS ONE">
        <title>Genomic analysis of Melioribacter roseus, facultatively anaerobic organotrophic bacterium representing a novel deep lineage within Bacteriodetes/Chlorobi group.</title>
        <authorList>
            <person name="Kadnikov V.V."/>
            <person name="Mardanov A.V."/>
            <person name="Podosokorskaya O.A."/>
            <person name="Gavrilov S.N."/>
            <person name="Kublanov I.V."/>
            <person name="Beletsky A.V."/>
            <person name="Bonch-Osmolovskaya E.A."/>
            <person name="Ravin N.V."/>
        </authorList>
    </citation>
    <scope>NUCLEOTIDE SEQUENCE [LARGE SCALE GENOMIC DNA]</scope>
    <source>
        <strain evidence="21">JCM 17771 / P3M-2</strain>
    </source>
</reference>
<dbReference type="NCBIfam" id="TIGR00593">
    <property type="entry name" value="pola"/>
    <property type="match status" value="1"/>
</dbReference>
<dbReference type="FunFam" id="1.10.150.20:FF:000003">
    <property type="entry name" value="DNA polymerase I"/>
    <property type="match status" value="1"/>
</dbReference>
<proteinExistence type="inferred from homology"/>
<dbReference type="SMART" id="SM00474">
    <property type="entry name" value="35EXOc"/>
    <property type="match status" value="1"/>
</dbReference>
<protein>
    <recommendedName>
        <fullName evidence="3 15">DNA polymerase I</fullName>
        <ecNumber evidence="2 15">2.7.7.7</ecNumber>
    </recommendedName>
</protein>
<dbReference type="GO" id="GO:0003677">
    <property type="term" value="F:DNA binding"/>
    <property type="evidence" value="ECO:0007669"/>
    <property type="project" value="UniProtKB-UniRule"/>
</dbReference>
<keyword evidence="8 16" id="KW-0227">DNA damage</keyword>
<evidence type="ECO:0000256" key="6">
    <source>
        <dbReference type="ARBA" id="ARBA00022705"/>
    </source>
</evidence>
<evidence type="ECO:0000256" key="3">
    <source>
        <dbReference type="ARBA" id="ARBA00020311"/>
    </source>
</evidence>
<dbReference type="Gene3D" id="3.30.70.370">
    <property type="match status" value="1"/>
</dbReference>
<dbReference type="GO" id="GO:0006261">
    <property type="term" value="P:DNA-templated DNA replication"/>
    <property type="evidence" value="ECO:0007669"/>
    <property type="project" value="UniProtKB-UniRule"/>
</dbReference>
<keyword evidence="13 16" id="KW-0234">DNA repair</keyword>
<dbReference type="NCBIfam" id="NF004397">
    <property type="entry name" value="PRK05755.1"/>
    <property type="match status" value="1"/>
</dbReference>
<keyword evidence="6 16" id="KW-0235">DNA replication</keyword>
<dbReference type="OrthoDB" id="9806424at2"/>
<dbReference type="Pfam" id="PF01367">
    <property type="entry name" value="5_3_exonuc"/>
    <property type="match status" value="1"/>
</dbReference>
<comment type="function">
    <text evidence="16">In addition to polymerase activity, this DNA polymerase exhibits 3'-5' and 5'-3' exonuclease activity.</text>
</comment>
<dbReference type="SUPFAM" id="SSF56672">
    <property type="entry name" value="DNA/RNA polymerases"/>
    <property type="match status" value="1"/>
</dbReference>
<dbReference type="InterPro" id="IPR002562">
    <property type="entry name" value="3'-5'_exonuclease_dom"/>
</dbReference>
<dbReference type="Pfam" id="PF01612">
    <property type="entry name" value="DNA_pol_A_exo1"/>
    <property type="match status" value="1"/>
</dbReference>
<dbReference type="InterPro" id="IPR020046">
    <property type="entry name" value="5-3_exonucl_a-hlix_arch_N"/>
</dbReference>
<evidence type="ECO:0000256" key="15">
    <source>
        <dbReference type="NCBIfam" id="TIGR00593"/>
    </source>
</evidence>
<keyword evidence="11 16" id="KW-0239">DNA-directed DNA polymerase</keyword>
<dbReference type="InterPro" id="IPR036279">
    <property type="entry name" value="5-3_exonuclease_C_sf"/>
</dbReference>
<dbReference type="PANTHER" id="PTHR10133:SF27">
    <property type="entry name" value="DNA POLYMERASE NU"/>
    <property type="match status" value="1"/>
</dbReference>
<evidence type="ECO:0000259" key="17">
    <source>
        <dbReference type="SMART" id="SM00474"/>
    </source>
</evidence>
<sequence length="927" mass="105504">MGRKKFVIIDAMSLAYKGYYAFISRPLYTSKGEPTSAVYGFLSQLFKILEDTKPDYVAIAFDSKEKTFRHDRYENYKSSREEMPEEMVPQIARIKEIIEAFNIPIYILPGYEADDLIGTAVRKAAEAGLTAYAITPDKDYVQLINDSVKVIKPGKSTDEIVVIDEKKVEEEYGIKPSQMVDYLALVGDSSDDIPGVAGIGPKTAAPLIRKFGSLEKIYENLDKIDKPSVVKKLIENKENAFLSKELATIKTDVPFDFNLEDARFTKPDFNKLMKIFGELEFRSFADKLKKIYTDENKEIEIPEDNGVKLAPEEYGSFDKTKINYKLITTEKEAVKLADKLSKTELFVFDTETDSLDIFNANLAGVSFSVKPGEAWFVAVNPERAKEELFASELTDRIPVEKFVEIFKPLFGNENIKKVCQNGKYDIAIMRTYGIEVKNFYFDTMLASYVIDPDQKHGMDELSAKYLQYKPIPLIELIGSKKTPEKIFEADLNKLAEYSCEDADITFRLYRILDDILKKEKLEKVAYEIEFPLVPVLEDMERTGVKIDVESLNEFSKELEIKLQSISKEIFSYSEEEFNINSTQQLQKVLFDKLKLPQTTKTKTGYSTDAKSLESLRGSHPIIELILEYRQIAKLKSTYADSLPNLINPKTGKIHTTYNQTVVSTGRLSSNDPNLQNIPIRSDLGKEIRKAFIPSSDGNIILSADYSQIELRIMASISGDENLIAAFEQGEDIHRRTAAMVFKVAPEEVTADMRRKAKEVNFGILYGLGPFGLKNRLGISQAHAKEIFENYFNSFKKVKQFMDESIEKARQKGYAETLTGRRRYLKNINSKNRTIRQFEERVAINMPIQGTAADMIKLAMIKIFKELNDRNSKTKMILQVHDELVFDMPKKELTELKPVIKNLMETAMPLNVPIVVDIGAGSNWLDAH</sequence>
<dbReference type="InterPro" id="IPR043502">
    <property type="entry name" value="DNA/RNA_pol_sf"/>
</dbReference>
<evidence type="ECO:0000256" key="14">
    <source>
        <dbReference type="ARBA" id="ARBA00049244"/>
    </source>
</evidence>
<dbReference type="InterPro" id="IPR036397">
    <property type="entry name" value="RNaseH_sf"/>
</dbReference>
<dbReference type="CDD" id="cd09898">
    <property type="entry name" value="H3TH_53EXO"/>
    <property type="match status" value="1"/>
</dbReference>
<dbReference type="EC" id="2.7.7.7" evidence="2 15"/>
<evidence type="ECO:0000256" key="16">
    <source>
        <dbReference type="RuleBase" id="RU004460"/>
    </source>
</evidence>
<dbReference type="GO" id="GO:0008409">
    <property type="term" value="F:5'-3' exonuclease activity"/>
    <property type="evidence" value="ECO:0007669"/>
    <property type="project" value="UniProtKB-UniRule"/>
</dbReference>
<dbReference type="InterPro" id="IPR020045">
    <property type="entry name" value="DNA_polI_H3TH"/>
</dbReference>
<evidence type="ECO:0000256" key="10">
    <source>
        <dbReference type="ARBA" id="ARBA00022839"/>
    </source>
</evidence>
<feature type="domain" description="5'-3' exonuclease" evidence="18">
    <location>
        <begin position="4"/>
        <end position="265"/>
    </location>
</feature>
<comment type="similarity">
    <text evidence="1 16">Belongs to the DNA polymerase type-A family.</text>
</comment>
<comment type="catalytic activity">
    <reaction evidence="14 16">
        <text>DNA(n) + a 2'-deoxyribonucleoside 5'-triphosphate = DNA(n+1) + diphosphate</text>
        <dbReference type="Rhea" id="RHEA:22508"/>
        <dbReference type="Rhea" id="RHEA-COMP:17339"/>
        <dbReference type="Rhea" id="RHEA-COMP:17340"/>
        <dbReference type="ChEBI" id="CHEBI:33019"/>
        <dbReference type="ChEBI" id="CHEBI:61560"/>
        <dbReference type="ChEBI" id="CHEBI:173112"/>
        <dbReference type="EC" id="2.7.7.7"/>
    </reaction>
</comment>
<keyword evidence="21" id="KW-1185">Reference proteome</keyword>
<dbReference type="SUPFAM" id="SSF47807">
    <property type="entry name" value="5' to 3' exonuclease, C-terminal subdomain"/>
    <property type="match status" value="1"/>
</dbReference>
<dbReference type="InterPro" id="IPR018320">
    <property type="entry name" value="DNA_polymerase_1"/>
</dbReference>
<dbReference type="PATRIC" id="fig|1191523.3.peg.2709"/>
<dbReference type="Pfam" id="PF02739">
    <property type="entry name" value="5_3_exonuc_N"/>
    <property type="match status" value="1"/>
</dbReference>
<dbReference type="PROSITE" id="PS00447">
    <property type="entry name" value="DNA_POLYMERASE_A"/>
    <property type="match status" value="1"/>
</dbReference>
<evidence type="ECO:0000256" key="7">
    <source>
        <dbReference type="ARBA" id="ARBA00022722"/>
    </source>
</evidence>
<dbReference type="Gene3D" id="3.40.50.1010">
    <property type="entry name" value="5'-nuclease"/>
    <property type="match status" value="1"/>
</dbReference>
<dbReference type="SUPFAM" id="SSF88723">
    <property type="entry name" value="PIN domain-like"/>
    <property type="match status" value="1"/>
</dbReference>
<dbReference type="eggNOG" id="COG0258">
    <property type="taxonomic scope" value="Bacteria"/>
</dbReference>
<accession>I6ZUV3</accession>
<dbReference type="PRINTS" id="PR00868">
    <property type="entry name" value="DNAPOLI"/>
</dbReference>
<dbReference type="SMART" id="SM00279">
    <property type="entry name" value="HhH2"/>
    <property type="match status" value="1"/>
</dbReference>
<evidence type="ECO:0000256" key="5">
    <source>
        <dbReference type="ARBA" id="ARBA00022695"/>
    </source>
</evidence>
<keyword evidence="4 16" id="KW-0808">Transferase</keyword>
<dbReference type="InterPro" id="IPR001098">
    <property type="entry name" value="DNA-dir_DNA_pol_A_palm_dom"/>
</dbReference>
<dbReference type="Gene3D" id="3.30.420.10">
    <property type="entry name" value="Ribonuclease H-like superfamily/Ribonuclease H"/>
    <property type="match status" value="1"/>
</dbReference>
<evidence type="ECO:0000256" key="8">
    <source>
        <dbReference type="ARBA" id="ARBA00022763"/>
    </source>
</evidence>
<keyword evidence="5 16" id="KW-0548">Nucleotidyltransferase</keyword>
<dbReference type="GO" id="GO:0006302">
    <property type="term" value="P:double-strand break repair"/>
    <property type="evidence" value="ECO:0007669"/>
    <property type="project" value="TreeGrafter"/>
</dbReference>
<dbReference type="Gene3D" id="1.20.1060.10">
    <property type="entry name" value="Taq DNA Polymerase, Chain T, domain 4"/>
    <property type="match status" value="1"/>
</dbReference>
<dbReference type="GO" id="GO:0003887">
    <property type="term" value="F:DNA-directed DNA polymerase activity"/>
    <property type="evidence" value="ECO:0007669"/>
    <property type="project" value="UniProtKB-UniRule"/>
</dbReference>
<evidence type="ECO:0000313" key="21">
    <source>
        <dbReference type="Proteomes" id="UP000009011"/>
    </source>
</evidence>
<gene>
    <name evidence="16" type="primary">polA</name>
    <name evidence="20" type="ordered locus">MROS_2574</name>
</gene>
<evidence type="ECO:0000256" key="2">
    <source>
        <dbReference type="ARBA" id="ARBA00012417"/>
    </source>
</evidence>
<dbReference type="RefSeq" id="WP_014857234.1">
    <property type="nucleotide sequence ID" value="NC_018178.1"/>
</dbReference>
<evidence type="ECO:0000256" key="9">
    <source>
        <dbReference type="ARBA" id="ARBA00022801"/>
    </source>
</evidence>